<dbReference type="Pfam" id="PF13450">
    <property type="entry name" value="NAD_binding_8"/>
    <property type="match status" value="1"/>
</dbReference>
<organism evidence="5 6">
    <name type="scientific">Coprinellus micaceus</name>
    <name type="common">Glistening ink-cap mushroom</name>
    <name type="synonym">Coprinus micaceus</name>
    <dbReference type="NCBI Taxonomy" id="71717"/>
    <lineage>
        <taxon>Eukaryota</taxon>
        <taxon>Fungi</taxon>
        <taxon>Dikarya</taxon>
        <taxon>Basidiomycota</taxon>
        <taxon>Agaricomycotina</taxon>
        <taxon>Agaricomycetes</taxon>
        <taxon>Agaricomycetidae</taxon>
        <taxon>Agaricales</taxon>
        <taxon>Agaricineae</taxon>
        <taxon>Psathyrellaceae</taxon>
        <taxon>Coprinellus</taxon>
    </lineage>
</organism>
<keyword evidence="3" id="KW-0274">FAD</keyword>
<dbReference type="STRING" id="71717.A0A4Y7T1G2"/>
<dbReference type="Gene3D" id="3.50.50.60">
    <property type="entry name" value="FAD/NAD(P)-binding domain"/>
    <property type="match status" value="2"/>
</dbReference>
<dbReference type="GO" id="GO:0050660">
    <property type="term" value="F:flavin adenine dinucleotide binding"/>
    <property type="evidence" value="ECO:0007669"/>
    <property type="project" value="InterPro"/>
</dbReference>
<dbReference type="AlphaFoldDB" id="A0A4Y7T1G2"/>
<dbReference type="GO" id="GO:0050661">
    <property type="term" value="F:NADP binding"/>
    <property type="evidence" value="ECO:0007669"/>
    <property type="project" value="InterPro"/>
</dbReference>
<keyword evidence="6" id="KW-1185">Reference proteome</keyword>
<evidence type="ECO:0000256" key="4">
    <source>
        <dbReference type="ARBA" id="ARBA00023002"/>
    </source>
</evidence>
<dbReference type="OrthoDB" id="66881at2759"/>
<dbReference type="EMBL" id="QPFP01000036">
    <property type="protein sequence ID" value="TEB27841.1"/>
    <property type="molecule type" value="Genomic_DNA"/>
</dbReference>
<evidence type="ECO:0000256" key="3">
    <source>
        <dbReference type="ARBA" id="ARBA00022827"/>
    </source>
</evidence>
<dbReference type="SUPFAM" id="SSF51905">
    <property type="entry name" value="FAD/NAD(P)-binding domain"/>
    <property type="match status" value="2"/>
</dbReference>
<evidence type="ECO:0000256" key="2">
    <source>
        <dbReference type="ARBA" id="ARBA00022630"/>
    </source>
</evidence>
<evidence type="ECO:0000313" key="5">
    <source>
        <dbReference type="EMBL" id="TEB27841.1"/>
    </source>
</evidence>
<evidence type="ECO:0000256" key="1">
    <source>
        <dbReference type="ARBA" id="ARBA00009183"/>
    </source>
</evidence>
<dbReference type="InterPro" id="IPR020946">
    <property type="entry name" value="Flavin_mOase-like"/>
</dbReference>
<gene>
    <name evidence="5" type="ORF">FA13DRAFT_1816073</name>
</gene>
<evidence type="ECO:0000313" key="6">
    <source>
        <dbReference type="Proteomes" id="UP000298030"/>
    </source>
</evidence>
<comment type="caution">
    <text evidence="5">The sequence shown here is derived from an EMBL/GenBank/DDBJ whole genome shotgun (WGS) entry which is preliminary data.</text>
</comment>
<accession>A0A4Y7T1G2</accession>
<dbReference type="PANTHER" id="PTHR23023">
    <property type="entry name" value="DIMETHYLANILINE MONOOXYGENASE"/>
    <property type="match status" value="1"/>
</dbReference>
<protein>
    <submittedName>
        <fullName evidence="5">FAD/NAD(P)-binding domain-containing protein</fullName>
    </submittedName>
</protein>
<dbReference type="InterPro" id="IPR050346">
    <property type="entry name" value="FMO-like"/>
</dbReference>
<name>A0A4Y7T1G2_COPMI</name>
<comment type="similarity">
    <text evidence="1">Belongs to the FMO family.</text>
</comment>
<dbReference type="InterPro" id="IPR036188">
    <property type="entry name" value="FAD/NAD-bd_sf"/>
</dbReference>
<keyword evidence="2" id="KW-0285">Flavoprotein</keyword>
<reference evidence="5 6" key="1">
    <citation type="journal article" date="2019" name="Nat. Ecol. Evol.">
        <title>Megaphylogeny resolves global patterns of mushroom evolution.</title>
        <authorList>
            <person name="Varga T."/>
            <person name="Krizsan K."/>
            <person name="Foldi C."/>
            <person name="Dima B."/>
            <person name="Sanchez-Garcia M."/>
            <person name="Sanchez-Ramirez S."/>
            <person name="Szollosi G.J."/>
            <person name="Szarkandi J.G."/>
            <person name="Papp V."/>
            <person name="Albert L."/>
            <person name="Andreopoulos W."/>
            <person name="Angelini C."/>
            <person name="Antonin V."/>
            <person name="Barry K.W."/>
            <person name="Bougher N.L."/>
            <person name="Buchanan P."/>
            <person name="Buyck B."/>
            <person name="Bense V."/>
            <person name="Catcheside P."/>
            <person name="Chovatia M."/>
            <person name="Cooper J."/>
            <person name="Damon W."/>
            <person name="Desjardin D."/>
            <person name="Finy P."/>
            <person name="Geml J."/>
            <person name="Haridas S."/>
            <person name="Hughes K."/>
            <person name="Justo A."/>
            <person name="Karasinski D."/>
            <person name="Kautmanova I."/>
            <person name="Kiss B."/>
            <person name="Kocsube S."/>
            <person name="Kotiranta H."/>
            <person name="LaButti K.M."/>
            <person name="Lechner B.E."/>
            <person name="Liimatainen K."/>
            <person name="Lipzen A."/>
            <person name="Lukacs Z."/>
            <person name="Mihaltcheva S."/>
            <person name="Morgado L.N."/>
            <person name="Niskanen T."/>
            <person name="Noordeloos M.E."/>
            <person name="Ohm R.A."/>
            <person name="Ortiz-Santana B."/>
            <person name="Ovrebo C."/>
            <person name="Racz N."/>
            <person name="Riley R."/>
            <person name="Savchenko A."/>
            <person name="Shiryaev A."/>
            <person name="Soop K."/>
            <person name="Spirin V."/>
            <person name="Szebenyi C."/>
            <person name="Tomsovsky M."/>
            <person name="Tulloss R.E."/>
            <person name="Uehling J."/>
            <person name="Grigoriev I.V."/>
            <person name="Vagvolgyi C."/>
            <person name="Papp T."/>
            <person name="Martin F.M."/>
            <person name="Miettinen O."/>
            <person name="Hibbett D.S."/>
            <person name="Nagy L.G."/>
        </authorList>
    </citation>
    <scope>NUCLEOTIDE SEQUENCE [LARGE SCALE GENOMIC DNA]</scope>
    <source>
        <strain evidence="5 6">FP101781</strain>
    </source>
</reference>
<sequence length="575" mass="64690">MKQVIFVAFISSALVAGQYQQQQQPLSSTRKSKPDHYKLKWPVKKVAVIGAGVGGLISYREFSQQGFEVDLYEREGVAGGNWHYTDEAPLDAPIPNAPIVVGDYEPSLPSDGVTFPYTREWETDSETAAFYRRAHRAPKPIWASLKSNAPAPIQQIRETPWPKGTEWELPHQKLSRYIRAFASWHGVNANDENPNTFYNTRVEHVERSTTGWSLISKELIATSANTTRATWHKRNYDAVVVATGRYNAPNIPNIEGLAEWNQEFPGKLRHSRQYRLPEVYKDKTVLIVGAATSGGEIAREVVQYAKKVYVSVREDKFRGPHFPLIDFLRRLPGNVTLIGEIGSFDQPASSIEQSKIHLVNGTTISGLDNVIFGTGFRYTYPFLPQYINSSLGTNGTLPRVEGVTQPLVTDGTHLRSLYLDAFYIPDPTLLFINANFGMQSFTYAEFVSLAAAKVWSGTADFPTTEAQWAWYDKAVEDRLGFGRQFQFYGAQRTQEALRFFVGWLNDAAVKYGGRQIENLPVENLEISKIWSAARWGNPNHSSSHPSNLGVRIVAPDITIDGSDPAVQDWVYSEWW</sequence>
<proteinExistence type="inferred from homology"/>
<dbReference type="Pfam" id="PF00743">
    <property type="entry name" value="FMO-like"/>
    <property type="match status" value="1"/>
</dbReference>
<dbReference type="GO" id="GO:0004499">
    <property type="term" value="F:N,N-dimethylaniline monooxygenase activity"/>
    <property type="evidence" value="ECO:0007669"/>
    <property type="project" value="InterPro"/>
</dbReference>
<dbReference type="Proteomes" id="UP000298030">
    <property type="component" value="Unassembled WGS sequence"/>
</dbReference>
<keyword evidence="4" id="KW-0560">Oxidoreductase</keyword>